<accession>A0A6M5Y761</accession>
<dbReference type="Proteomes" id="UP000502756">
    <property type="component" value="Chromosome"/>
</dbReference>
<sequence length="63" mass="7290">MGFCYRVCLWLRIAWLTRLPASLFKFSLVLSITLFTSFFTYYTGGQNTLPGHPSAERRRVRAA</sequence>
<keyword evidence="1" id="KW-0472">Membrane</keyword>
<keyword evidence="1" id="KW-0812">Transmembrane</keyword>
<dbReference type="RefSeq" id="WP_171740062.1">
    <property type="nucleotide sequence ID" value="NZ_CP053435.1"/>
</dbReference>
<evidence type="ECO:0000313" key="3">
    <source>
        <dbReference type="Proteomes" id="UP000502756"/>
    </source>
</evidence>
<name>A0A6M5Y761_9BACT</name>
<dbReference type="AlphaFoldDB" id="A0A6M5Y761"/>
<keyword evidence="1" id="KW-1133">Transmembrane helix</keyword>
<keyword evidence="3" id="KW-1185">Reference proteome</keyword>
<proteinExistence type="predicted"/>
<evidence type="ECO:0000256" key="1">
    <source>
        <dbReference type="SAM" id="Phobius"/>
    </source>
</evidence>
<gene>
    <name evidence="2" type="ORF">HNV11_12945</name>
</gene>
<dbReference type="EMBL" id="CP053435">
    <property type="protein sequence ID" value="QJW90217.1"/>
    <property type="molecule type" value="Genomic_DNA"/>
</dbReference>
<protein>
    <submittedName>
        <fullName evidence="2">Uncharacterized protein</fullName>
    </submittedName>
</protein>
<reference evidence="2 3" key="1">
    <citation type="submission" date="2020-05" db="EMBL/GenBank/DDBJ databases">
        <title>Genome sequencing of Spirosoma sp. TS118.</title>
        <authorList>
            <person name="Lee J.-H."/>
            <person name="Jeong S."/>
            <person name="Zhao L."/>
            <person name="Jung J.-H."/>
            <person name="Kim M.-K."/>
            <person name="Lim S."/>
        </authorList>
    </citation>
    <scope>NUCLEOTIDE SEQUENCE [LARGE SCALE GENOMIC DNA]</scope>
    <source>
        <strain evidence="2 3">TS118</strain>
    </source>
</reference>
<feature type="transmembrane region" description="Helical" evidence="1">
    <location>
        <begin position="21"/>
        <end position="42"/>
    </location>
</feature>
<evidence type="ECO:0000313" key="2">
    <source>
        <dbReference type="EMBL" id="QJW90217.1"/>
    </source>
</evidence>
<organism evidence="2 3">
    <name type="scientific">Spirosoma taeanense</name>
    <dbReference type="NCBI Taxonomy" id="2735870"/>
    <lineage>
        <taxon>Bacteria</taxon>
        <taxon>Pseudomonadati</taxon>
        <taxon>Bacteroidota</taxon>
        <taxon>Cytophagia</taxon>
        <taxon>Cytophagales</taxon>
        <taxon>Cytophagaceae</taxon>
        <taxon>Spirosoma</taxon>
    </lineage>
</organism>
<dbReference type="KEGG" id="stae:HNV11_12945"/>